<proteinExistence type="predicted"/>
<protein>
    <submittedName>
        <fullName evidence="2">Uncharacterized protein</fullName>
    </submittedName>
</protein>
<sequence>MKRKRFGTEPFAEGEKGKGKAKGKGLNACALAEVTTRVIRDLHPPVEGVASTRRDLDRIEITTSSVLDALNGTPRHKINGYGQKWKKKRRCIEEKEEEEEGRVLLKTRKVEDELRLKRAI</sequence>
<dbReference type="AlphaFoldDB" id="A0AAN8NZ39"/>
<comment type="caution">
    <text evidence="2">The sequence shown here is derived from an EMBL/GenBank/DDBJ whole genome shotgun (WGS) entry which is preliminary data.</text>
</comment>
<organism evidence="2 3">
    <name type="scientific">Polyplax serrata</name>
    <name type="common">Common mouse louse</name>
    <dbReference type="NCBI Taxonomy" id="468196"/>
    <lineage>
        <taxon>Eukaryota</taxon>
        <taxon>Metazoa</taxon>
        <taxon>Ecdysozoa</taxon>
        <taxon>Arthropoda</taxon>
        <taxon>Hexapoda</taxon>
        <taxon>Insecta</taxon>
        <taxon>Pterygota</taxon>
        <taxon>Neoptera</taxon>
        <taxon>Paraneoptera</taxon>
        <taxon>Psocodea</taxon>
        <taxon>Troctomorpha</taxon>
        <taxon>Phthiraptera</taxon>
        <taxon>Anoplura</taxon>
        <taxon>Polyplacidae</taxon>
        <taxon>Polyplax</taxon>
    </lineage>
</organism>
<evidence type="ECO:0000256" key="1">
    <source>
        <dbReference type="SAM" id="MobiDB-lite"/>
    </source>
</evidence>
<reference evidence="2 3" key="1">
    <citation type="submission" date="2023-10" db="EMBL/GenBank/DDBJ databases">
        <title>Genomes of two closely related lineages of the louse Polyplax serrata with different host specificities.</title>
        <authorList>
            <person name="Martinu J."/>
            <person name="Tarabai H."/>
            <person name="Stefka J."/>
            <person name="Hypsa V."/>
        </authorList>
    </citation>
    <scope>NUCLEOTIDE SEQUENCE [LARGE SCALE GENOMIC DNA]</scope>
    <source>
        <strain evidence="2">HR10_N</strain>
    </source>
</reference>
<gene>
    <name evidence="2" type="ORF">RUM43_002650</name>
</gene>
<accession>A0AAN8NZ39</accession>
<evidence type="ECO:0000313" key="3">
    <source>
        <dbReference type="Proteomes" id="UP001372834"/>
    </source>
</evidence>
<dbReference type="EMBL" id="JAWJWE010000036">
    <property type="protein sequence ID" value="KAK6628834.1"/>
    <property type="molecule type" value="Genomic_DNA"/>
</dbReference>
<name>A0AAN8NZ39_POLSC</name>
<dbReference type="Proteomes" id="UP001372834">
    <property type="component" value="Unassembled WGS sequence"/>
</dbReference>
<feature type="region of interest" description="Disordered" evidence="1">
    <location>
        <begin position="1"/>
        <end position="24"/>
    </location>
</feature>
<evidence type="ECO:0000313" key="2">
    <source>
        <dbReference type="EMBL" id="KAK6628834.1"/>
    </source>
</evidence>